<organism evidence="3">
    <name type="scientific">marine sediment metagenome</name>
    <dbReference type="NCBI Taxonomy" id="412755"/>
    <lineage>
        <taxon>unclassified sequences</taxon>
        <taxon>metagenomes</taxon>
        <taxon>ecological metagenomes</taxon>
    </lineage>
</organism>
<feature type="domain" description="NADH:ubiquinone oxidoreductase-like 20kDa subunit" evidence="2">
    <location>
        <begin position="2"/>
        <end position="50"/>
    </location>
</feature>
<sequence>ANTGHIIPNDPELPCLLDKVYPCQEIVRIDYYLPGCPPRADLIWETLVSLISGKPAELPYEVIKFD</sequence>
<protein>
    <recommendedName>
        <fullName evidence="2">NADH:ubiquinone oxidoreductase-like 20kDa subunit domain-containing protein</fullName>
    </recommendedName>
</protein>
<dbReference type="AlphaFoldDB" id="A0A0F8YZ21"/>
<comment type="caution">
    <text evidence="3">The sequence shown here is derived from an EMBL/GenBank/DDBJ whole genome shotgun (WGS) entry which is preliminary data.</text>
</comment>
<dbReference type="SUPFAM" id="SSF56770">
    <property type="entry name" value="HydA/Nqo6-like"/>
    <property type="match status" value="1"/>
</dbReference>
<reference evidence="3" key="1">
    <citation type="journal article" date="2015" name="Nature">
        <title>Complex archaea that bridge the gap between prokaryotes and eukaryotes.</title>
        <authorList>
            <person name="Spang A."/>
            <person name="Saw J.H."/>
            <person name="Jorgensen S.L."/>
            <person name="Zaremba-Niedzwiedzka K."/>
            <person name="Martijn J."/>
            <person name="Lind A.E."/>
            <person name="van Eijk R."/>
            <person name="Schleper C."/>
            <person name="Guy L."/>
            <person name="Ettema T.J."/>
        </authorList>
    </citation>
    <scope>NUCLEOTIDE SEQUENCE</scope>
</reference>
<gene>
    <name evidence="3" type="ORF">LCGC14_3097170</name>
</gene>
<dbReference type="Pfam" id="PF01058">
    <property type="entry name" value="Oxidored_q6"/>
    <property type="match status" value="1"/>
</dbReference>
<dbReference type="GO" id="GO:0016491">
    <property type="term" value="F:oxidoreductase activity"/>
    <property type="evidence" value="ECO:0007669"/>
    <property type="project" value="UniProtKB-KW"/>
</dbReference>
<feature type="non-terminal residue" evidence="3">
    <location>
        <position position="1"/>
    </location>
</feature>
<evidence type="ECO:0000256" key="1">
    <source>
        <dbReference type="ARBA" id="ARBA00023002"/>
    </source>
</evidence>
<proteinExistence type="predicted"/>
<dbReference type="EMBL" id="LAZR01066624">
    <property type="protein sequence ID" value="KKK53201.1"/>
    <property type="molecule type" value="Genomic_DNA"/>
</dbReference>
<accession>A0A0F8YZ21</accession>
<dbReference type="InterPro" id="IPR006137">
    <property type="entry name" value="NADH_UbQ_OxRdtase-like_20kDa"/>
</dbReference>
<dbReference type="GO" id="GO:0051536">
    <property type="term" value="F:iron-sulfur cluster binding"/>
    <property type="evidence" value="ECO:0007669"/>
    <property type="project" value="InterPro"/>
</dbReference>
<evidence type="ECO:0000313" key="3">
    <source>
        <dbReference type="EMBL" id="KKK53201.1"/>
    </source>
</evidence>
<evidence type="ECO:0000259" key="2">
    <source>
        <dbReference type="Pfam" id="PF01058"/>
    </source>
</evidence>
<keyword evidence="1" id="KW-0560">Oxidoreductase</keyword>
<dbReference type="InterPro" id="IPR037024">
    <property type="entry name" value="NiFe_Hase_small_N_sf"/>
</dbReference>
<name>A0A0F8YZ21_9ZZZZ</name>
<dbReference type="Gene3D" id="3.40.50.700">
    <property type="entry name" value="NADH:ubiquinone oxidoreductase-like, 20kDa subunit"/>
    <property type="match status" value="1"/>
</dbReference>